<name>A0A2P2P9U3_RHIMU</name>
<dbReference type="EMBL" id="GGEC01070907">
    <property type="protein sequence ID" value="MBX51391.1"/>
    <property type="molecule type" value="Transcribed_RNA"/>
</dbReference>
<sequence length="26" mass="3015">MIYCILSLVVQKLCFNKHLLSNCVCE</sequence>
<protein>
    <submittedName>
        <fullName evidence="1">Uncharacterized protein</fullName>
    </submittedName>
</protein>
<dbReference type="AlphaFoldDB" id="A0A2P2P9U3"/>
<proteinExistence type="predicted"/>
<accession>A0A2P2P9U3</accession>
<reference evidence="1" key="1">
    <citation type="submission" date="2018-02" db="EMBL/GenBank/DDBJ databases">
        <title>Rhizophora mucronata_Transcriptome.</title>
        <authorList>
            <person name="Meera S.P."/>
            <person name="Sreeshan A."/>
            <person name="Augustine A."/>
        </authorList>
    </citation>
    <scope>NUCLEOTIDE SEQUENCE</scope>
    <source>
        <tissue evidence="1">Leaf</tissue>
    </source>
</reference>
<evidence type="ECO:0000313" key="1">
    <source>
        <dbReference type="EMBL" id="MBX51391.1"/>
    </source>
</evidence>
<organism evidence="1">
    <name type="scientific">Rhizophora mucronata</name>
    <name type="common">Asiatic mangrove</name>
    <dbReference type="NCBI Taxonomy" id="61149"/>
    <lineage>
        <taxon>Eukaryota</taxon>
        <taxon>Viridiplantae</taxon>
        <taxon>Streptophyta</taxon>
        <taxon>Embryophyta</taxon>
        <taxon>Tracheophyta</taxon>
        <taxon>Spermatophyta</taxon>
        <taxon>Magnoliopsida</taxon>
        <taxon>eudicotyledons</taxon>
        <taxon>Gunneridae</taxon>
        <taxon>Pentapetalae</taxon>
        <taxon>rosids</taxon>
        <taxon>fabids</taxon>
        <taxon>Malpighiales</taxon>
        <taxon>Rhizophoraceae</taxon>
        <taxon>Rhizophora</taxon>
    </lineage>
</organism>